<gene>
    <name evidence="1" type="ORF">ACFFPJ_15245</name>
</gene>
<evidence type="ECO:0000313" key="1">
    <source>
        <dbReference type="EMBL" id="MFB9647151.1"/>
    </source>
</evidence>
<dbReference type="InterPro" id="IPR029032">
    <property type="entry name" value="AhpD-like"/>
</dbReference>
<dbReference type="Gene3D" id="1.20.1290.10">
    <property type="entry name" value="AhpD-like"/>
    <property type="match status" value="1"/>
</dbReference>
<proteinExistence type="predicted"/>
<dbReference type="SUPFAM" id="SSF69118">
    <property type="entry name" value="AhpD-like"/>
    <property type="match status" value="1"/>
</dbReference>
<evidence type="ECO:0000313" key="2">
    <source>
        <dbReference type="Proteomes" id="UP001589611"/>
    </source>
</evidence>
<organism evidence="1 2">
    <name type="scientific">Microbacterium terregens</name>
    <dbReference type="NCBI Taxonomy" id="69363"/>
    <lineage>
        <taxon>Bacteria</taxon>
        <taxon>Bacillati</taxon>
        <taxon>Actinomycetota</taxon>
        <taxon>Actinomycetes</taxon>
        <taxon>Micrococcales</taxon>
        <taxon>Microbacteriaceae</taxon>
        <taxon>Microbacterium</taxon>
    </lineage>
</organism>
<keyword evidence="2" id="KW-1185">Reference proteome</keyword>
<name>A0ABV5T5D5_9MICO</name>
<protein>
    <recommendedName>
        <fullName evidence="3">CMD domain protein</fullName>
    </recommendedName>
</protein>
<sequence>MTDVIREIAETDSDAPRAHRPAVREAAQAAYDALFVIGADDPVPGVDADLRHLVAARAAWIDRDAAATEWYLDRTAHADAAALVTDGPDGAVGVRAPRRVRAALRHVDLLVARPAASTRDDLTALTASGWSAAEVIVISQIVGFVSYQVRVAHALRVQEELALAEENA</sequence>
<reference evidence="1 2" key="1">
    <citation type="submission" date="2024-09" db="EMBL/GenBank/DDBJ databases">
        <authorList>
            <person name="Sun Q."/>
            <person name="Mori K."/>
        </authorList>
    </citation>
    <scope>NUCLEOTIDE SEQUENCE [LARGE SCALE GENOMIC DNA]</scope>
    <source>
        <strain evidence="1 2">JCM 1342</strain>
    </source>
</reference>
<dbReference type="EMBL" id="JBHMBE010000006">
    <property type="protein sequence ID" value="MFB9647151.1"/>
    <property type="molecule type" value="Genomic_DNA"/>
</dbReference>
<accession>A0ABV5T5D5</accession>
<comment type="caution">
    <text evidence="1">The sequence shown here is derived from an EMBL/GenBank/DDBJ whole genome shotgun (WGS) entry which is preliminary data.</text>
</comment>
<evidence type="ECO:0008006" key="3">
    <source>
        <dbReference type="Google" id="ProtNLM"/>
    </source>
</evidence>
<dbReference type="RefSeq" id="WP_344711959.1">
    <property type="nucleotide sequence ID" value="NZ_BAAAWH010000001.1"/>
</dbReference>
<dbReference type="Proteomes" id="UP001589611">
    <property type="component" value="Unassembled WGS sequence"/>
</dbReference>